<dbReference type="PROSITE" id="PS00667">
    <property type="entry name" value="COMPLEX1_ND1_1"/>
    <property type="match status" value="1"/>
</dbReference>
<proteinExistence type="inferred from homology"/>
<feature type="transmembrane region" description="Helical" evidence="5">
    <location>
        <begin position="126"/>
        <end position="149"/>
    </location>
</feature>
<feature type="transmembrane region" description="Helical" evidence="5">
    <location>
        <begin position="82"/>
        <end position="106"/>
    </location>
</feature>
<feature type="transmembrane region" description="Helical" evidence="5">
    <location>
        <begin position="12"/>
        <end position="36"/>
    </location>
</feature>
<dbReference type="EMBL" id="BIXY01000002">
    <property type="protein sequence ID" value="GCF06741.1"/>
    <property type="molecule type" value="Genomic_DNA"/>
</dbReference>
<dbReference type="RefSeq" id="WP_149399623.1">
    <property type="nucleotide sequence ID" value="NZ_BIXY01000002.1"/>
</dbReference>
<name>A0A5A5T5N9_9CHLR</name>
<comment type="function">
    <text evidence="5">NDH-1 shuttles electrons from NADH, via FMN and iron-sulfur (Fe-S) centers, to quinones in the respiratory chain. The immediate electron acceptor for the enzyme in this species is believed to be ubiquinone. Couples the redox reaction to proton translocation (for every two electrons transferred, four hydrogen ions are translocated across the cytoplasmic membrane), and thus conserves the redox energy in a proton gradient. This subunit may bind ubiquinone.</text>
</comment>
<feature type="transmembrane region" description="Helical" evidence="5">
    <location>
        <begin position="201"/>
        <end position="221"/>
    </location>
</feature>
<keyword evidence="5" id="KW-1278">Translocase</keyword>
<evidence type="ECO:0000256" key="3">
    <source>
        <dbReference type="ARBA" id="ARBA00022989"/>
    </source>
</evidence>
<dbReference type="GO" id="GO:0048038">
    <property type="term" value="F:quinone binding"/>
    <property type="evidence" value="ECO:0007669"/>
    <property type="project" value="UniProtKB-KW"/>
</dbReference>
<evidence type="ECO:0000256" key="7">
    <source>
        <dbReference type="SAM" id="MobiDB-lite"/>
    </source>
</evidence>
<evidence type="ECO:0000256" key="4">
    <source>
        <dbReference type="ARBA" id="ARBA00023136"/>
    </source>
</evidence>
<comment type="caution">
    <text evidence="8">The sequence shown here is derived from an EMBL/GenBank/DDBJ whole genome shotgun (WGS) entry which is preliminary data.</text>
</comment>
<dbReference type="GO" id="GO:0009060">
    <property type="term" value="P:aerobic respiration"/>
    <property type="evidence" value="ECO:0007669"/>
    <property type="project" value="TreeGrafter"/>
</dbReference>
<feature type="transmembrane region" description="Helical" evidence="5">
    <location>
        <begin position="258"/>
        <end position="279"/>
    </location>
</feature>
<organism evidence="8 9">
    <name type="scientific">Dictyobacter arantiisoli</name>
    <dbReference type="NCBI Taxonomy" id="2014874"/>
    <lineage>
        <taxon>Bacteria</taxon>
        <taxon>Bacillati</taxon>
        <taxon>Chloroflexota</taxon>
        <taxon>Ktedonobacteria</taxon>
        <taxon>Ktedonobacterales</taxon>
        <taxon>Dictyobacteraceae</taxon>
        <taxon>Dictyobacter</taxon>
    </lineage>
</organism>
<dbReference type="InterPro" id="IPR018086">
    <property type="entry name" value="NADH_UbQ_OxRdtase_su1_CS"/>
</dbReference>
<sequence>MFDFMNNPTVALIVATVVKGALLIVILLTAFAYMTLIERRVVAKIQGRLGPNRAGPMGLFQPVADALKMMFKEQMIPSQARAGIYVLAPVISVVVALCAFAVVPIGNNWSANSGVHSIWDPFIGDINVGLLWILSISSLSVYGIVLGGWSSGNRYSLLGALRSAAQMVSYETSLGLALSGVLMWAGSLSMVTIVHRQLDMGIWYICAQPLGFVIYIIAAVAEVNRAPFDLPEAEQELTAGYLTEYAGLRWSLFQMAEYINMITVSAVASTLFFGGWSLFGLTDGIPILSIVIFMIKVAFFLFLFIWLRATLPRIRYDRLMRFGWQVLLPLAALNIVITACTVALGGDRFWWISGVAGLLVVVVMLFAIRRQGILEGTHFSEVETGKPVLPHSVRLVTYEQEPELEQDEDSAPSVSQPPLARNSNTVQV</sequence>
<dbReference type="NCBIfam" id="NF004741">
    <property type="entry name" value="PRK06076.1-2"/>
    <property type="match status" value="1"/>
</dbReference>
<dbReference type="GO" id="GO:0005886">
    <property type="term" value="C:plasma membrane"/>
    <property type="evidence" value="ECO:0007669"/>
    <property type="project" value="UniProtKB-SubCell"/>
</dbReference>
<dbReference type="GO" id="GO:0016655">
    <property type="term" value="F:oxidoreductase activity, acting on NAD(P)H, quinone or similar compound as acceptor"/>
    <property type="evidence" value="ECO:0007669"/>
    <property type="project" value="UniProtKB-UniRule"/>
</dbReference>
<comment type="subunit">
    <text evidence="5">NDH-1 is composed of 14 different subunits. Subunits NuoA, H, J, K, L, M, N constitute the membrane sector of the complex.</text>
</comment>
<feature type="transmembrane region" description="Helical" evidence="5">
    <location>
        <begin position="319"/>
        <end position="344"/>
    </location>
</feature>
<dbReference type="PROSITE" id="PS00668">
    <property type="entry name" value="COMPLEX1_ND1_2"/>
    <property type="match status" value="1"/>
</dbReference>
<dbReference type="HAMAP" id="MF_01350">
    <property type="entry name" value="NDH1_NuoH"/>
    <property type="match status" value="1"/>
</dbReference>
<comment type="catalytic activity">
    <reaction evidence="5">
        <text>a quinone + NADH + 5 H(+)(in) = a quinol + NAD(+) + 4 H(+)(out)</text>
        <dbReference type="Rhea" id="RHEA:57888"/>
        <dbReference type="ChEBI" id="CHEBI:15378"/>
        <dbReference type="ChEBI" id="CHEBI:24646"/>
        <dbReference type="ChEBI" id="CHEBI:57540"/>
        <dbReference type="ChEBI" id="CHEBI:57945"/>
        <dbReference type="ChEBI" id="CHEBI:132124"/>
    </reaction>
</comment>
<dbReference type="OrthoDB" id="9803734at2"/>
<evidence type="ECO:0000256" key="5">
    <source>
        <dbReference type="HAMAP-Rule" id="MF_01350"/>
    </source>
</evidence>
<keyword evidence="3 5" id="KW-1133">Transmembrane helix</keyword>
<dbReference type="GO" id="GO:0003954">
    <property type="term" value="F:NADH dehydrogenase activity"/>
    <property type="evidence" value="ECO:0007669"/>
    <property type="project" value="TreeGrafter"/>
</dbReference>
<comment type="subcellular location">
    <subcellularLocation>
        <location evidence="5 6">Cell membrane</location>
        <topology evidence="5 6">Multi-pass membrane protein</topology>
    </subcellularLocation>
    <subcellularLocation>
        <location evidence="1">Membrane</location>
        <topology evidence="1">Multi-pass membrane protein</topology>
    </subcellularLocation>
</comment>
<feature type="transmembrane region" description="Helical" evidence="5">
    <location>
        <begin position="350"/>
        <end position="368"/>
    </location>
</feature>
<feature type="transmembrane region" description="Helical" evidence="5">
    <location>
        <begin position="170"/>
        <end position="195"/>
    </location>
</feature>
<evidence type="ECO:0000313" key="8">
    <source>
        <dbReference type="EMBL" id="GCF06741.1"/>
    </source>
</evidence>
<dbReference type="Pfam" id="PF00146">
    <property type="entry name" value="NADHdh"/>
    <property type="match status" value="1"/>
</dbReference>
<accession>A0A5A5T5N9</accession>
<keyword evidence="5" id="KW-1003">Cell membrane</keyword>
<dbReference type="EC" id="7.1.1.-" evidence="5"/>
<feature type="transmembrane region" description="Helical" evidence="5">
    <location>
        <begin position="285"/>
        <end position="307"/>
    </location>
</feature>
<feature type="region of interest" description="Disordered" evidence="7">
    <location>
        <begin position="401"/>
        <end position="428"/>
    </location>
</feature>
<evidence type="ECO:0000256" key="6">
    <source>
        <dbReference type="RuleBase" id="RU000471"/>
    </source>
</evidence>
<gene>
    <name evidence="8" type="primary">nuoH_1</name>
    <name evidence="5" type="synonym">nuoH</name>
    <name evidence="8" type="ORF">KDI_03050</name>
</gene>
<keyword evidence="4 5" id="KW-0472">Membrane</keyword>
<keyword evidence="9" id="KW-1185">Reference proteome</keyword>
<evidence type="ECO:0000256" key="2">
    <source>
        <dbReference type="ARBA" id="ARBA00022692"/>
    </source>
</evidence>
<dbReference type="InterPro" id="IPR001694">
    <property type="entry name" value="NADH_UbQ_OxRdtase_su1/FPO"/>
</dbReference>
<dbReference type="Proteomes" id="UP000322530">
    <property type="component" value="Unassembled WGS sequence"/>
</dbReference>
<feature type="compositionally biased region" description="Polar residues" evidence="7">
    <location>
        <begin position="412"/>
        <end position="428"/>
    </location>
</feature>
<feature type="compositionally biased region" description="Acidic residues" evidence="7">
    <location>
        <begin position="401"/>
        <end position="410"/>
    </location>
</feature>
<keyword evidence="5 6" id="KW-0520">NAD</keyword>
<keyword evidence="5" id="KW-0830">Ubiquinone</keyword>
<evidence type="ECO:0000313" key="9">
    <source>
        <dbReference type="Proteomes" id="UP000322530"/>
    </source>
</evidence>
<dbReference type="PANTHER" id="PTHR11432">
    <property type="entry name" value="NADH DEHYDROGENASE SUBUNIT 1"/>
    <property type="match status" value="1"/>
</dbReference>
<protein>
    <recommendedName>
        <fullName evidence="5">NADH-quinone oxidoreductase subunit H</fullName>
        <ecNumber evidence="5">7.1.1.-</ecNumber>
    </recommendedName>
    <alternativeName>
        <fullName evidence="5">NADH dehydrogenase I subunit H</fullName>
    </alternativeName>
    <alternativeName>
        <fullName evidence="5">NDH-1 subunit H</fullName>
    </alternativeName>
</protein>
<dbReference type="PANTHER" id="PTHR11432:SF3">
    <property type="entry name" value="NADH-UBIQUINONE OXIDOREDUCTASE CHAIN 1"/>
    <property type="match status" value="1"/>
</dbReference>
<reference evidence="8 9" key="1">
    <citation type="submission" date="2019-01" db="EMBL/GenBank/DDBJ databases">
        <title>Draft genome sequence of Dictyobacter sp. Uno17.</title>
        <authorList>
            <person name="Wang C.M."/>
            <person name="Zheng Y."/>
            <person name="Sakai Y."/>
            <person name="Abe K."/>
            <person name="Yokota A."/>
            <person name="Yabe S."/>
        </authorList>
    </citation>
    <scope>NUCLEOTIDE SEQUENCE [LARGE SCALE GENOMIC DNA]</scope>
    <source>
        <strain evidence="8 9">Uno17</strain>
    </source>
</reference>
<keyword evidence="5" id="KW-0874">Quinone</keyword>
<keyword evidence="2 5" id="KW-0812">Transmembrane</keyword>
<evidence type="ECO:0000256" key="1">
    <source>
        <dbReference type="ARBA" id="ARBA00004141"/>
    </source>
</evidence>
<comment type="similarity">
    <text evidence="5 6">Belongs to the complex I subunit 1 family.</text>
</comment>
<dbReference type="AlphaFoldDB" id="A0A5A5T5N9"/>